<reference evidence="1 2" key="1">
    <citation type="submission" date="2016-03" db="EMBL/GenBank/DDBJ databases">
        <authorList>
            <person name="Ploux O."/>
        </authorList>
    </citation>
    <scope>NUCLEOTIDE SEQUENCE [LARGE SCALE GENOMIC DNA]</scope>
    <source>
        <strain evidence="1 2">UAMH 11012</strain>
    </source>
</reference>
<dbReference type="OrthoDB" id="1022638at2759"/>
<accession>A0A1L7X9E6</accession>
<proteinExistence type="predicted"/>
<dbReference type="Proteomes" id="UP000184330">
    <property type="component" value="Unassembled WGS sequence"/>
</dbReference>
<sequence length="211" mass="24251">MIHKELLALHFGYFRRKFREASKDKIIAAQFPHFEAPIFANFCAWLYSRLFMQATVLNTDTSGEELYALCTLLEAPAAQNLSMEEALQDYGIGDNHWMDPESVASVYGVTGKGSLLRKLCANVLNWKTLEKITKEDNTWWGRVFQQYPDIKTEMKSATRQQGETWKELILETRPRADIELGAAAGRVYMKLWLDHLEPEKDEDGTVARLTK</sequence>
<gene>
    <name evidence="1" type="ORF">PAC_11546</name>
</gene>
<evidence type="ECO:0008006" key="3">
    <source>
        <dbReference type="Google" id="ProtNLM"/>
    </source>
</evidence>
<keyword evidence="2" id="KW-1185">Reference proteome</keyword>
<evidence type="ECO:0000313" key="2">
    <source>
        <dbReference type="Proteomes" id="UP000184330"/>
    </source>
</evidence>
<protein>
    <recommendedName>
        <fullName evidence="3">BTB domain-containing protein</fullName>
    </recommendedName>
</protein>
<organism evidence="1 2">
    <name type="scientific">Phialocephala subalpina</name>
    <dbReference type="NCBI Taxonomy" id="576137"/>
    <lineage>
        <taxon>Eukaryota</taxon>
        <taxon>Fungi</taxon>
        <taxon>Dikarya</taxon>
        <taxon>Ascomycota</taxon>
        <taxon>Pezizomycotina</taxon>
        <taxon>Leotiomycetes</taxon>
        <taxon>Helotiales</taxon>
        <taxon>Mollisiaceae</taxon>
        <taxon>Phialocephala</taxon>
        <taxon>Phialocephala fortinii species complex</taxon>
    </lineage>
</organism>
<evidence type="ECO:0000313" key="1">
    <source>
        <dbReference type="EMBL" id="CZR61649.1"/>
    </source>
</evidence>
<dbReference type="AlphaFoldDB" id="A0A1L7X9E6"/>
<name>A0A1L7X9E6_9HELO</name>
<dbReference type="EMBL" id="FJOG01000018">
    <property type="protein sequence ID" value="CZR61649.1"/>
    <property type="molecule type" value="Genomic_DNA"/>
</dbReference>